<dbReference type="InterPro" id="IPR009057">
    <property type="entry name" value="Homeodomain-like_sf"/>
</dbReference>
<dbReference type="PANTHER" id="PTHR47506">
    <property type="entry name" value="TRANSCRIPTIONAL REGULATORY PROTEIN"/>
    <property type="match status" value="1"/>
</dbReference>
<comment type="caution">
    <text evidence="6">The sequence shown here is derived from an EMBL/GenBank/DDBJ whole genome shotgun (WGS) entry which is preliminary data.</text>
</comment>
<dbReference type="PROSITE" id="PS50977">
    <property type="entry name" value="HTH_TETR_2"/>
    <property type="match status" value="1"/>
</dbReference>
<name>A0A351RAQ8_9PROT</name>
<dbReference type="InterPro" id="IPR001647">
    <property type="entry name" value="HTH_TetR"/>
</dbReference>
<keyword evidence="3" id="KW-0804">Transcription</keyword>
<evidence type="ECO:0000259" key="5">
    <source>
        <dbReference type="PROSITE" id="PS50977"/>
    </source>
</evidence>
<sequence>MAVAGRPRTFNKDEALTKAMYVFWEKGYEGTTMADLINAIGMKAPSLYAAFGNKDSIFKEVVSNYMPIVVNGQLKVLNTTPNIALAVEGALQECLKLFSSNENPNTCLVI</sequence>
<keyword evidence="1" id="KW-0805">Transcription regulation</keyword>
<dbReference type="AlphaFoldDB" id="A0A351RAQ8"/>
<dbReference type="STRING" id="1132855.GCA_000384255_00722"/>
<dbReference type="GO" id="GO:0003677">
    <property type="term" value="F:DNA binding"/>
    <property type="evidence" value="ECO:0007669"/>
    <property type="project" value="UniProtKB-UniRule"/>
</dbReference>
<protein>
    <submittedName>
        <fullName evidence="6">TetR/AcrR family transcriptional regulator</fullName>
    </submittedName>
</protein>
<feature type="non-terminal residue" evidence="6">
    <location>
        <position position="110"/>
    </location>
</feature>
<feature type="DNA-binding region" description="H-T-H motif" evidence="4">
    <location>
        <begin position="32"/>
        <end position="51"/>
    </location>
</feature>
<dbReference type="Proteomes" id="UP000264313">
    <property type="component" value="Unassembled WGS sequence"/>
</dbReference>
<feature type="domain" description="HTH tetR-type" evidence="5">
    <location>
        <begin position="9"/>
        <end position="69"/>
    </location>
</feature>
<evidence type="ECO:0000313" key="6">
    <source>
        <dbReference type="EMBL" id="HBA09129.1"/>
    </source>
</evidence>
<dbReference type="SUPFAM" id="SSF46689">
    <property type="entry name" value="Homeodomain-like"/>
    <property type="match status" value="1"/>
</dbReference>
<evidence type="ECO:0000256" key="3">
    <source>
        <dbReference type="ARBA" id="ARBA00023163"/>
    </source>
</evidence>
<evidence type="ECO:0000256" key="1">
    <source>
        <dbReference type="ARBA" id="ARBA00023015"/>
    </source>
</evidence>
<gene>
    <name evidence="6" type="ORF">DCW48_05930</name>
</gene>
<proteinExistence type="predicted"/>
<dbReference type="EMBL" id="DNAA01000146">
    <property type="protein sequence ID" value="HBA09129.1"/>
    <property type="molecule type" value="Genomic_DNA"/>
</dbReference>
<dbReference type="PANTHER" id="PTHR47506:SF1">
    <property type="entry name" value="HTH-TYPE TRANSCRIPTIONAL REGULATOR YJDC"/>
    <property type="match status" value="1"/>
</dbReference>
<dbReference type="Gene3D" id="1.10.10.60">
    <property type="entry name" value="Homeodomain-like"/>
    <property type="match status" value="1"/>
</dbReference>
<organism evidence="6 7">
    <name type="scientific">Methylotenera mobilis</name>
    <dbReference type="NCBI Taxonomy" id="359408"/>
    <lineage>
        <taxon>Bacteria</taxon>
        <taxon>Pseudomonadati</taxon>
        <taxon>Pseudomonadota</taxon>
        <taxon>Betaproteobacteria</taxon>
        <taxon>Nitrosomonadales</taxon>
        <taxon>Methylophilaceae</taxon>
        <taxon>Methylotenera</taxon>
    </lineage>
</organism>
<accession>A0A351RAQ8</accession>
<keyword evidence="2 4" id="KW-0238">DNA-binding</keyword>
<dbReference type="Pfam" id="PF00440">
    <property type="entry name" value="TetR_N"/>
    <property type="match status" value="1"/>
</dbReference>
<evidence type="ECO:0000256" key="4">
    <source>
        <dbReference type="PROSITE-ProRule" id="PRU00335"/>
    </source>
</evidence>
<evidence type="ECO:0000313" key="7">
    <source>
        <dbReference type="Proteomes" id="UP000264313"/>
    </source>
</evidence>
<evidence type="ECO:0000256" key="2">
    <source>
        <dbReference type="ARBA" id="ARBA00023125"/>
    </source>
</evidence>
<reference evidence="6 7" key="1">
    <citation type="journal article" date="2018" name="Nat. Biotechnol.">
        <title>A standardized bacterial taxonomy based on genome phylogeny substantially revises the tree of life.</title>
        <authorList>
            <person name="Parks D.H."/>
            <person name="Chuvochina M."/>
            <person name="Waite D.W."/>
            <person name="Rinke C."/>
            <person name="Skarshewski A."/>
            <person name="Chaumeil P.A."/>
            <person name="Hugenholtz P."/>
        </authorList>
    </citation>
    <scope>NUCLEOTIDE SEQUENCE [LARGE SCALE GENOMIC DNA]</scope>
    <source>
        <strain evidence="6">UBA9958</strain>
    </source>
</reference>